<feature type="compositionally biased region" description="Polar residues" evidence="1">
    <location>
        <begin position="476"/>
        <end position="502"/>
    </location>
</feature>
<feature type="compositionally biased region" description="Polar residues" evidence="1">
    <location>
        <begin position="232"/>
        <end position="241"/>
    </location>
</feature>
<feature type="compositionally biased region" description="Low complexity" evidence="1">
    <location>
        <begin position="113"/>
        <end position="124"/>
    </location>
</feature>
<feature type="compositionally biased region" description="Polar residues" evidence="1">
    <location>
        <begin position="92"/>
        <end position="102"/>
    </location>
</feature>
<keyword evidence="3" id="KW-1185">Reference proteome</keyword>
<comment type="caution">
    <text evidence="2">The sequence shown here is derived from an EMBL/GenBank/DDBJ whole genome shotgun (WGS) entry which is preliminary data.</text>
</comment>
<feature type="compositionally biased region" description="Basic and acidic residues" evidence="1">
    <location>
        <begin position="632"/>
        <end position="645"/>
    </location>
</feature>
<feature type="compositionally biased region" description="Basic and acidic residues" evidence="1">
    <location>
        <begin position="699"/>
        <end position="766"/>
    </location>
</feature>
<dbReference type="Proteomes" id="UP001374579">
    <property type="component" value="Unassembled WGS sequence"/>
</dbReference>
<organism evidence="2 3">
    <name type="scientific">Littorina saxatilis</name>
    <dbReference type="NCBI Taxonomy" id="31220"/>
    <lineage>
        <taxon>Eukaryota</taxon>
        <taxon>Metazoa</taxon>
        <taxon>Spiralia</taxon>
        <taxon>Lophotrochozoa</taxon>
        <taxon>Mollusca</taxon>
        <taxon>Gastropoda</taxon>
        <taxon>Caenogastropoda</taxon>
        <taxon>Littorinimorpha</taxon>
        <taxon>Littorinoidea</taxon>
        <taxon>Littorinidae</taxon>
        <taxon>Littorina</taxon>
    </lineage>
</organism>
<feature type="region of interest" description="Disordered" evidence="1">
    <location>
        <begin position="84"/>
        <end position="322"/>
    </location>
</feature>
<feature type="compositionally biased region" description="Basic and acidic residues" evidence="1">
    <location>
        <begin position="280"/>
        <end position="295"/>
    </location>
</feature>
<feature type="compositionally biased region" description="Low complexity" evidence="1">
    <location>
        <begin position="1061"/>
        <end position="1076"/>
    </location>
</feature>
<feature type="compositionally biased region" description="Basic and acidic residues" evidence="1">
    <location>
        <begin position="341"/>
        <end position="350"/>
    </location>
</feature>
<feature type="compositionally biased region" description="Basic and acidic residues" evidence="1">
    <location>
        <begin position="964"/>
        <end position="979"/>
    </location>
</feature>
<evidence type="ECO:0000313" key="3">
    <source>
        <dbReference type="Proteomes" id="UP001374579"/>
    </source>
</evidence>
<feature type="compositionally biased region" description="Basic and acidic residues" evidence="1">
    <location>
        <begin position="557"/>
        <end position="570"/>
    </location>
</feature>
<dbReference type="EMBL" id="JBAMIC010000008">
    <property type="protein sequence ID" value="KAK7103419.1"/>
    <property type="molecule type" value="Genomic_DNA"/>
</dbReference>
<feature type="compositionally biased region" description="Polar residues" evidence="1">
    <location>
        <begin position="515"/>
        <end position="530"/>
    </location>
</feature>
<feature type="compositionally biased region" description="Polar residues" evidence="1">
    <location>
        <begin position="208"/>
        <end position="221"/>
    </location>
</feature>
<accession>A0AAN9BET0</accession>
<proteinExistence type="predicted"/>
<name>A0AAN9BET0_9CAEN</name>
<feature type="compositionally biased region" description="Basic and acidic residues" evidence="1">
    <location>
        <begin position="307"/>
        <end position="321"/>
    </location>
</feature>
<feature type="region of interest" description="Disordered" evidence="1">
    <location>
        <begin position="457"/>
        <end position="824"/>
    </location>
</feature>
<feature type="region of interest" description="Disordered" evidence="1">
    <location>
        <begin position="1152"/>
        <end position="1184"/>
    </location>
</feature>
<sequence length="1393" mass="154707">MDRFNGDYIRQQPEYRYLTNKHIRRVIQTCVEDGQVKLRFGHQPDPPQENAVRLPQRPRSRSLIRSAASAVYELTSAQLDRLTAAKSGAGRQATSATQSSERGQGRYRGCDPRSSASASAGSRALQESHLAGVAGALADSKEPQKGASRSALSGEVSQDRYTHRDETGLTAHSSTRISDSQKTTDQLAAGETRQGEFYSHRETEDVASDTQIPLETSNGSDHPTGPLAVKSETATFSSGQNCPGRIRVENASEGEDTSSSKRRGSSAPRGYEDEGQIDNVTHKPGENQTKAEEIITHGTGLPKRTRDRYTISKDVDTKDADGQNQTRNIIKVSILSTETGPKSDKNKDVDSIIESSSDLEEKKPYEETLTEGLSIDVNYTRINAEGNDDHATHASMQVTNTIKNRDLTPQKEGERLNLNQPSNASECNQEVSIDQNIDSNAQHLSAYNTTARTDSANTRVNFSKEGSAHVDRIGDRTSNFVSPEMQNEGKSSKSAGVLSQKSCKGAEHPRKTRTPKATNKPHTPRRNATTRGKKAQDKLQTQRRKKAIVTASLRGSPDMKKETETGRQNEEDASGIEQASTAASKSELEDHRYRGIRCSSASLQTAVSRYGNSGEKQERVEVQKGKSLLQAKDTDVENCHSENPLKEQSLQKCVHTQEVSPKTDTTSDENYRSQLPRPEQVPHTLQKEMSLVEDQPNDEPGRRKDQANDMERKNDKALDAEKRKDETNDVGRRKDQANDADRRKDEAVVVERKSDQANDAEIRFDHNVTSVDASQPTDKNSSSNDRVQTDNINSAEKDQFLTNSDAKSDEHQADSESVTAFPTPVTRVDVTESRTNRNKSDVSAVTVITTDNYLEDSEETRNQNEGEENEESPSRFIIPVVVVDDASNDSDVSDYSDDVDAVSINADEYLALVQCVQSDHHEGDGPSSAPQMNDKEELLNRLTSRVLRNHFKNTRLKVPQSPKMSDEKMPLRREEDVSNRLKAGSDQIRRYSIPAALEAAGLRRALTPFTYNVEFDSYTAFRPNTPRDSASREVPPQSPTQSHNLLLPPATSGGVGGGGESLKSALSSRRSSTASAGPLRYDRGLSESSAFNRQVSWAQGSGAVSRRRHSSVHSKHFSDPCNSTLHNHHKFALSHHLNGPILEDSDDLERLRRGSVQSSRRYSEAGSRRMSTVSGVSGGGRRASRVDSNLAEDFEAHHLSRQPSQYDPQYEKTELYNHQRENMFNKASQYLSPVRGGLRHLQVHYSKTNISHNDSIIFAHLLRAAHVKNAAVEDGVYSLERRLYNRRHTQTPHATTFFDTPDVIRAARKDRDALSKVLSPDAKKKKERRERITKKNKELKLGYTPRALSLKDLGPEDIEALREQCRYLRVSPSLQQHLYKADSDGLGLNVMST</sequence>
<feature type="compositionally biased region" description="Polar residues" evidence="1">
    <location>
        <begin position="170"/>
        <end position="186"/>
    </location>
</feature>
<feature type="compositionally biased region" description="Polar residues" evidence="1">
    <location>
        <begin position="599"/>
        <end position="611"/>
    </location>
</feature>
<reference evidence="2 3" key="1">
    <citation type="submission" date="2024-02" db="EMBL/GenBank/DDBJ databases">
        <title>Chromosome-scale genome assembly of the rough periwinkle Littorina saxatilis.</title>
        <authorList>
            <person name="De Jode A."/>
            <person name="Faria R."/>
            <person name="Formenti G."/>
            <person name="Sims Y."/>
            <person name="Smith T.P."/>
            <person name="Tracey A."/>
            <person name="Wood J.M.D."/>
            <person name="Zagrodzka Z.B."/>
            <person name="Johannesson K."/>
            <person name="Butlin R.K."/>
            <person name="Leder E.H."/>
        </authorList>
    </citation>
    <scope>NUCLEOTIDE SEQUENCE [LARGE SCALE GENOMIC DNA]</scope>
    <source>
        <strain evidence="2">Snail1</strain>
        <tissue evidence="2">Muscle</tissue>
    </source>
</reference>
<feature type="region of interest" description="Disordered" evidence="1">
    <location>
        <begin position="1097"/>
        <end position="1118"/>
    </location>
</feature>
<feature type="region of interest" description="Disordered" evidence="1">
    <location>
        <begin position="853"/>
        <end position="874"/>
    </location>
</feature>
<feature type="compositionally biased region" description="Basic residues" evidence="1">
    <location>
        <begin position="1105"/>
        <end position="1115"/>
    </location>
</feature>
<feature type="compositionally biased region" description="Basic and acidic residues" evidence="1">
    <location>
        <begin position="157"/>
        <end position="167"/>
    </location>
</feature>
<protein>
    <submittedName>
        <fullName evidence="2">Uncharacterized protein</fullName>
    </submittedName>
</protein>
<feature type="region of interest" description="Disordered" evidence="1">
    <location>
        <begin position="1020"/>
        <end position="1081"/>
    </location>
</feature>
<feature type="region of interest" description="Disordered" evidence="1">
    <location>
        <begin position="40"/>
        <end position="61"/>
    </location>
</feature>
<gene>
    <name evidence="2" type="ORF">V1264_018317</name>
</gene>
<feature type="compositionally biased region" description="Basic and acidic residues" evidence="1">
    <location>
        <begin position="615"/>
        <end position="624"/>
    </location>
</feature>
<feature type="region of interest" description="Disordered" evidence="1">
    <location>
        <begin position="338"/>
        <end position="367"/>
    </location>
</feature>
<feature type="compositionally biased region" description="Polar residues" evidence="1">
    <location>
        <begin position="767"/>
        <end position="805"/>
    </location>
</feature>
<feature type="compositionally biased region" description="Basic and acidic residues" evidence="1">
    <location>
        <begin position="466"/>
        <end position="475"/>
    </location>
</feature>
<evidence type="ECO:0000313" key="2">
    <source>
        <dbReference type="EMBL" id="KAK7103419.1"/>
    </source>
</evidence>
<evidence type="ECO:0000256" key="1">
    <source>
        <dbReference type="SAM" id="MobiDB-lite"/>
    </source>
</evidence>
<feature type="region of interest" description="Disordered" evidence="1">
    <location>
        <begin position="960"/>
        <end position="979"/>
    </location>
</feature>